<dbReference type="AlphaFoldDB" id="A0A9J7KP69"/>
<keyword evidence="3" id="KW-0012">Acyltransferase</keyword>
<name>A0A9J7KP69_BRAFL</name>
<dbReference type="Gene3D" id="3.30.559.10">
    <property type="entry name" value="Chloramphenicol acetyltransferase-like domain"/>
    <property type="match status" value="1"/>
</dbReference>
<keyword evidence="2" id="KW-0808">Transferase</keyword>
<protein>
    <submittedName>
        <fullName evidence="7">Peroxisomal carnitine O-octanoyltransferase-like</fullName>
    </submittedName>
</protein>
<keyword evidence="6" id="KW-1185">Reference proteome</keyword>
<dbReference type="SUPFAM" id="SSF52777">
    <property type="entry name" value="CoA-dependent acyltransferases"/>
    <property type="match status" value="2"/>
</dbReference>
<evidence type="ECO:0000256" key="2">
    <source>
        <dbReference type="ARBA" id="ARBA00022679"/>
    </source>
</evidence>
<reference evidence="6" key="1">
    <citation type="journal article" date="2020" name="Nat. Ecol. Evol.">
        <title>Deeply conserved synteny resolves early events in vertebrate evolution.</title>
        <authorList>
            <person name="Simakov O."/>
            <person name="Marletaz F."/>
            <person name="Yue J.X."/>
            <person name="O'Connell B."/>
            <person name="Jenkins J."/>
            <person name="Brandt A."/>
            <person name="Calef R."/>
            <person name="Tung C.H."/>
            <person name="Huang T.K."/>
            <person name="Schmutz J."/>
            <person name="Satoh N."/>
            <person name="Yu J.K."/>
            <person name="Putnam N.H."/>
            <person name="Green R.E."/>
            <person name="Rokhsar D.S."/>
        </authorList>
    </citation>
    <scope>NUCLEOTIDE SEQUENCE [LARGE SCALE GENOMIC DNA]</scope>
    <source>
        <strain evidence="6">S238N-H82</strain>
    </source>
</reference>
<dbReference type="RefSeq" id="XP_035667620.1">
    <property type="nucleotide sequence ID" value="XM_035811727.1"/>
</dbReference>
<evidence type="ECO:0000256" key="4">
    <source>
        <dbReference type="PIRSR" id="PIRSR600542-1"/>
    </source>
</evidence>
<evidence type="ECO:0000256" key="3">
    <source>
        <dbReference type="ARBA" id="ARBA00023315"/>
    </source>
</evidence>
<dbReference type="PANTHER" id="PTHR22589">
    <property type="entry name" value="CARNITINE O-ACYLTRANSFERASE"/>
    <property type="match status" value="1"/>
</dbReference>
<evidence type="ECO:0000313" key="6">
    <source>
        <dbReference type="Proteomes" id="UP000001554"/>
    </source>
</evidence>
<dbReference type="GeneID" id="118410185"/>
<dbReference type="GO" id="GO:0016746">
    <property type="term" value="F:acyltransferase activity"/>
    <property type="evidence" value="ECO:0007669"/>
    <property type="project" value="UniProtKB-KW"/>
</dbReference>
<organism evidence="6 7">
    <name type="scientific">Branchiostoma floridae</name>
    <name type="common">Florida lancelet</name>
    <name type="synonym">Amphioxus</name>
    <dbReference type="NCBI Taxonomy" id="7739"/>
    <lineage>
        <taxon>Eukaryota</taxon>
        <taxon>Metazoa</taxon>
        <taxon>Chordata</taxon>
        <taxon>Cephalochordata</taxon>
        <taxon>Leptocardii</taxon>
        <taxon>Amphioxiformes</taxon>
        <taxon>Branchiostomatidae</taxon>
        <taxon>Branchiostoma</taxon>
    </lineage>
</organism>
<dbReference type="Gene3D" id="3.30.559.70">
    <property type="entry name" value="Choline/Carnitine o-acyltransferase, domain 2"/>
    <property type="match status" value="1"/>
</dbReference>
<sequence>MEVIDQEGEPLTPAELKIQLQAVKKHCEKVGEGPNIAVLTAGNRTEWAKTREKMVEMDPVNARNLSVIEKSIVVLAFDDAMPKDMGEVLHQALVGSCKNRWFDHIHTEVFFKNGLFASHIEHTPADGMVGTYFGNFLFAQTQRSGPIQKYQVPDRPVSEPDELTFTIDDEIRDAIIHTEETFSQQASDLELICPSFTDYGKKFIRSFKLHPEAYMQAALQLAYFRMHGM</sequence>
<dbReference type="OrthoDB" id="240216at2759"/>
<comment type="similarity">
    <text evidence="1">Belongs to the carnitine/choline acetyltransferase family.</text>
</comment>
<dbReference type="InterPro" id="IPR023213">
    <property type="entry name" value="CAT-like_dom_sf"/>
</dbReference>
<dbReference type="PANTHER" id="PTHR22589:SF67">
    <property type="entry name" value="PEROXISOMAL CARNITINE O-OCTANOYLTRANSFERASE"/>
    <property type="match status" value="1"/>
</dbReference>
<proteinExistence type="inferred from homology"/>
<dbReference type="InterPro" id="IPR000542">
    <property type="entry name" value="Carn_acyl_trans"/>
</dbReference>
<gene>
    <name evidence="7" type="primary">LOC118410185</name>
</gene>
<dbReference type="Proteomes" id="UP000001554">
    <property type="component" value="Chromosome 2"/>
</dbReference>
<dbReference type="InterPro" id="IPR042231">
    <property type="entry name" value="Cho/carn_acyl_trans_2"/>
</dbReference>
<evidence type="ECO:0000256" key="1">
    <source>
        <dbReference type="ARBA" id="ARBA00005232"/>
    </source>
</evidence>
<dbReference type="InterPro" id="IPR039551">
    <property type="entry name" value="Cho/carn_acyl_trans"/>
</dbReference>
<dbReference type="KEGG" id="bfo:118410185"/>
<accession>A0A9J7KP69</accession>
<evidence type="ECO:0000259" key="5">
    <source>
        <dbReference type="Pfam" id="PF00755"/>
    </source>
</evidence>
<feature type="active site" description="Proton acceptor" evidence="4">
    <location>
        <position position="122"/>
    </location>
</feature>
<evidence type="ECO:0000313" key="7">
    <source>
        <dbReference type="RefSeq" id="XP_035667620.1"/>
    </source>
</evidence>
<feature type="domain" description="Choline/carnitine acyltransferase" evidence="5">
    <location>
        <begin position="1"/>
        <end position="228"/>
    </location>
</feature>
<dbReference type="OMA" id="MFTINAY"/>
<reference evidence="7" key="2">
    <citation type="submission" date="2025-08" db="UniProtKB">
        <authorList>
            <consortium name="RefSeq"/>
        </authorList>
    </citation>
    <scope>IDENTIFICATION</scope>
    <source>
        <strain evidence="7">S238N-H82</strain>
        <tissue evidence="7">Testes</tissue>
    </source>
</reference>
<dbReference type="Pfam" id="PF00755">
    <property type="entry name" value="Carn_acyltransf"/>
    <property type="match status" value="1"/>
</dbReference>